<dbReference type="InParanoid" id="A0A1J7J427"/>
<protein>
    <submittedName>
        <fullName evidence="2">Uncharacterized protein</fullName>
    </submittedName>
</protein>
<dbReference type="EMBL" id="KV875093">
    <property type="protein sequence ID" value="OIW34855.1"/>
    <property type="molecule type" value="Genomic_DNA"/>
</dbReference>
<dbReference type="STRING" id="1408157.A0A1J7J427"/>
<feature type="compositionally biased region" description="Low complexity" evidence="1">
    <location>
        <begin position="16"/>
        <end position="37"/>
    </location>
</feature>
<dbReference type="Proteomes" id="UP000182658">
    <property type="component" value="Unassembled WGS sequence"/>
</dbReference>
<dbReference type="AlphaFoldDB" id="A0A1J7J427"/>
<reference evidence="2 3" key="1">
    <citation type="submission" date="2016-10" db="EMBL/GenBank/DDBJ databases">
        <title>Draft genome sequence of Coniochaeta ligniaria NRRL30616, a lignocellulolytic fungus for bioabatement of inhibitors in plant biomass hydrolysates.</title>
        <authorList>
            <consortium name="DOE Joint Genome Institute"/>
            <person name="Jimenez D.J."/>
            <person name="Hector R.E."/>
            <person name="Riley R."/>
            <person name="Sun H."/>
            <person name="Grigoriev I.V."/>
            <person name="Van Elsas J.D."/>
            <person name="Nichols N.N."/>
        </authorList>
    </citation>
    <scope>NUCLEOTIDE SEQUENCE [LARGE SCALE GENOMIC DNA]</scope>
    <source>
        <strain evidence="2 3">NRRL 30616</strain>
    </source>
</reference>
<organism evidence="2 3">
    <name type="scientific">Coniochaeta ligniaria NRRL 30616</name>
    <dbReference type="NCBI Taxonomy" id="1408157"/>
    <lineage>
        <taxon>Eukaryota</taxon>
        <taxon>Fungi</taxon>
        <taxon>Dikarya</taxon>
        <taxon>Ascomycota</taxon>
        <taxon>Pezizomycotina</taxon>
        <taxon>Sordariomycetes</taxon>
        <taxon>Sordariomycetidae</taxon>
        <taxon>Coniochaetales</taxon>
        <taxon>Coniochaetaceae</taxon>
        <taxon>Coniochaeta</taxon>
    </lineage>
</organism>
<keyword evidence="3" id="KW-1185">Reference proteome</keyword>
<sequence length="139" mass="14814">MSASSASAPEAGVAPVSETGGVAAGSGEASSSSTEAGHQIPRTLEDVMRDPSSNLPDVIVLESLPEGIDRKAVLDPKEDLWLTTADGYVGSLALPPACAMFALIIAEAILTMNNLWFCTWRSAHTLWHFRSKIHLFCHH</sequence>
<gene>
    <name evidence="2" type="ORF">CONLIGDRAFT_27761</name>
</gene>
<evidence type="ECO:0000313" key="2">
    <source>
        <dbReference type="EMBL" id="OIW34855.1"/>
    </source>
</evidence>
<name>A0A1J7J427_9PEZI</name>
<evidence type="ECO:0000313" key="3">
    <source>
        <dbReference type="Proteomes" id="UP000182658"/>
    </source>
</evidence>
<accession>A0A1J7J427</accession>
<proteinExistence type="predicted"/>
<feature type="region of interest" description="Disordered" evidence="1">
    <location>
        <begin position="1"/>
        <end position="51"/>
    </location>
</feature>
<dbReference type="OrthoDB" id="6359816at2759"/>
<evidence type="ECO:0000256" key="1">
    <source>
        <dbReference type="SAM" id="MobiDB-lite"/>
    </source>
</evidence>